<dbReference type="Proteomes" id="UP001431963">
    <property type="component" value="Unassembled WGS sequence"/>
</dbReference>
<protein>
    <recommendedName>
        <fullName evidence="3">RES domain-containing protein</fullName>
    </recommendedName>
</protein>
<keyword evidence="2" id="KW-1185">Reference proteome</keyword>
<dbReference type="EMBL" id="JBALHR010000002">
    <property type="protein sequence ID" value="MEH7827630.1"/>
    <property type="molecule type" value="Genomic_DNA"/>
</dbReference>
<organism evidence="1 2">
    <name type="scientific">Gemmobacter denitrificans</name>
    <dbReference type="NCBI Taxonomy" id="3123040"/>
    <lineage>
        <taxon>Bacteria</taxon>
        <taxon>Pseudomonadati</taxon>
        <taxon>Pseudomonadota</taxon>
        <taxon>Alphaproteobacteria</taxon>
        <taxon>Rhodobacterales</taxon>
        <taxon>Paracoccaceae</taxon>
        <taxon>Gemmobacter</taxon>
    </lineage>
</organism>
<dbReference type="RefSeq" id="WP_335420796.1">
    <property type="nucleotide sequence ID" value="NZ_JBALHR010000002.1"/>
</dbReference>
<comment type="caution">
    <text evidence="1">The sequence shown here is derived from an EMBL/GenBank/DDBJ whole genome shotgun (WGS) entry which is preliminary data.</text>
</comment>
<name>A0ABU8BSF7_9RHOB</name>
<accession>A0ABU8BSF7</accession>
<evidence type="ECO:0008006" key="3">
    <source>
        <dbReference type="Google" id="ProtNLM"/>
    </source>
</evidence>
<evidence type="ECO:0000313" key="1">
    <source>
        <dbReference type="EMBL" id="MEH7827630.1"/>
    </source>
</evidence>
<gene>
    <name evidence="1" type="ORF">V6590_05685</name>
</gene>
<reference evidence="1" key="1">
    <citation type="submission" date="2024-02" db="EMBL/GenBank/DDBJ databases">
        <title>Genome sequences of strain Gemmobacter sp. JM10B15.</title>
        <authorList>
            <person name="Zhang M."/>
        </authorList>
    </citation>
    <scope>NUCLEOTIDE SEQUENCE</scope>
    <source>
        <strain evidence="1">JM10B15</strain>
    </source>
</reference>
<sequence length="119" mass="13156">MRYAATDACADLAADVRGYPWRPSIHMPRWASRITLTVTDVRVQRLQQISEADAVAEGVSPISEPNDLKWEHYSPHGVAFAALWNSLHGHGAWEANPWVVVPTFTVAHGNIDKLENANG</sequence>
<evidence type="ECO:0000313" key="2">
    <source>
        <dbReference type="Proteomes" id="UP001431963"/>
    </source>
</evidence>
<proteinExistence type="predicted"/>